<comment type="caution">
    <text evidence="1">The sequence shown here is derived from an EMBL/GenBank/DDBJ whole genome shotgun (WGS) entry which is preliminary data.</text>
</comment>
<accession>A0AAD2D3M9</accession>
<dbReference type="EMBL" id="CAMPGE010019954">
    <property type="protein sequence ID" value="CAI2378248.1"/>
    <property type="molecule type" value="Genomic_DNA"/>
</dbReference>
<dbReference type="AlphaFoldDB" id="A0AAD2D3M9"/>
<organism evidence="1 2">
    <name type="scientific">Euplotes crassus</name>
    <dbReference type="NCBI Taxonomy" id="5936"/>
    <lineage>
        <taxon>Eukaryota</taxon>
        <taxon>Sar</taxon>
        <taxon>Alveolata</taxon>
        <taxon>Ciliophora</taxon>
        <taxon>Intramacronucleata</taxon>
        <taxon>Spirotrichea</taxon>
        <taxon>Hypotrichia</taxon>
        <taxon>Euplotida</taxon>
        <taxon>Euplotidae</taxon>
        <taxon>Moneuplotes</taxon>
    </lineage>
</organism>
<name>A0AAD2D3M9_EUPCR</name>
<protein>
    <submittedName>
        <fullName evidence="1">Uncharacterized protein</fullName>
    </submittedName>
</protein>
<proteinExistence type="predicted"/>
<evidence type="ECO:0000313" key="1">
    <source>
        <dbReference type="EMBL" id="CAI2378248.1"/>
    </source>
</evidence>
<sequence>MIFYNLLDSQRKERKPEMGDLVKMTSGRYQKPFGRSLFLDQSNVTEEIKTERDPLKIDDIEGVRSKRLYRGEPKDIFKVDNIEGAYPHKVRRSPRSYAFDDYKDVTTATPYRRPMYSSRNFESQFLSPKREVNRTLPQGNYKVSEDLYNNMSYDNLPTIPKDNVHYSNNEGFATDWITAQNPTNHLSRNNRQQLRYGPAQNQTYNPPSSKSYCGPPIPEEIGDDLNAFYGIDSGDTLDKEIMKKSMPKGHVQFDLGATDDSLNERA</sequence>
<evidence type="ECO:0000313" key="2">
    <source>
        <dbReference type="Proteomes" id="UP001295684"/>
    </source>
</evidence>
<keyword evidence="2" id="KW-1185">Reference proteome</keyword>
<gene>
    <name evidence="1" type="ORF">ECRASSUSDP1_LOCUS19643</name>
</gene>
<reference evidence="1" key="1">
    <citation type="submission" date="2023-07" db="EMBL/GenBank/DDBJ databases">
        <authorList>
            <consortium name="AG Swart"/>
            <person name="Singh M."/>
            <person name="Singh A."/>
            <person name="Seah K."/>
            <person name="Emmerich C."/>
        </authorList>
    </citation>
    <scope>NUCLEOTIDE SEQUENCE</scope>
    <source>
        <strain evidence="1">DP1</strain>
    </source>
</reference>
<dbReference type="Proteomes" id="UP001295684">
    <property type="component" value="Unassembled WGS sequence"/>
</dbReference>